<dbReference type="PATRIC" id="fig|1423751.3.peg.822"/>
<dbReference type="OrthoDB" id="3237761at2"/>
<gene>
    <name evidence="4" type="ORF">BN52_06800</name>
    <name evidence="5" type="ORF">FC38_GL000796</name>
</gene>
<dbReference type="Proteomes" id="UP000051521">
    <property type="component" value="Unassembled WGS sequence"/>
</dbReference>
<keyword evidence="7" id="KW-1185">Reference proteome</keyword>
<feature type="domain" description="YSIRK Gram-positive signal peptide" evidence="3">
    <location>
        <begin position="8"/>
        <end position="32"/>
    </location>
</feature>
<evidence type="ECO:0000256" key="2">
    <source>
        <dbReference type="SAM" id="MobiDB-lite"/>
    </source>
</evidence>
<feature type="compositionally biased region" description="Polar residues" evidence="2">
    <location>
        <begin position="70"/>
        <end position="88"/>
    </location>
</feature>
<dbReference type="Pfam" id="PF04650">
    <property type="entry name" value="YSIRK_signal"/>
    <property type="match status" value="1"/>
</dbReference>
<evidence type="ECO:0000313" key="7">
    <source>
        <dbReference type="Proteomes" id="UP000051521"/>
    </source>
</evidence>
<dbReference type="NCBIfam" id="TIGR01168">
    <property type="entry name" value="YSIRK_signal"/>
    <property type="match status" value="1"/>
</dbReference>
<proteinExistence type="predicted"/>
<dbReference type="STRING" id="1423751.FC38_GL000796"/>
<evidence type="ECO:0000256" key="1">
    <source>
        <dbReference type="ARBA" id="ARBA00022729"/>
    </source>
</evidence>
<dbReference type="RefSeq" id="WP_008472277.1">
    <property type="nucleotide sequence ID" value="NZ_AYZO01000021.1"/>
</dbReference>
<accession>I7JZM6</accession>
<evidence type="ECO:0000313" key="6">
    <source>
        <dbReference type="Proteomes" id="UP000009326"/>
    </source>
</evidence>
<reference evidence="5 7" key="2">
    <citation type="journal article" date="2015" name="Genome Announc.">
        <title>Expanding the biotechnology potential of lactobacilli through comparative genomics of 213 strains and associated genera.</title>
        <authorList>
            <person name="Sun Z."/>
            <person name="Harris H.M."/>
            <person name="McCann A."/>
            <person name="Guo C."/>
            <person name="Argimon S."/>
            <person name="Zhang W."/>
            <person name="Yang X."/>
            <person name="Jeffery I.B."/>
            <person name="Cooney J.C."/>
            <person name="Kagawa T.F."/>
            <person name="Liu W."/>
            <person name="Song Y."/>
            <person name="Salvetti E."/>
            <person name="Wrobel A."/>
            <person name="Rasinkangas P."/>
            <person name="Parkhill J."/>
            <person name="Rea M.C."/>
            <person name="O'Sullivan O."/>
            <person name="Ritari J."/>
            <person name="Douillard F.P."/>
            <person name="Paul Ross R."/>
            <person name="Yang R."/>
            <person name="Briner A.E."/>
            <person name="Felis G.E."/>
            <person name="de Vos W.M."/>
            <person name="Barrangou R."/>
            <person name="Klaenhammer T.R."/>
            <person name="Caufield P.W."/>
            <person name="Cui Y."/>
            <person name="Zhang H."/>
            <person name="O'Toole P.W."/>
        </authorList>
    </citation>
    <scope>NUCLEOTIDE SEQUENCE [LARGE SCALE GENOMIC DNA]</scope>
    <source>
        <strain evidence="5 7">DSM 23908</strain>
    </source>
</reference>
<reference evidence="4 6" key="1">
    <citation type="submission" date="2012-06" db="EMBL/GenBank/DDBJ databases">
        <title>Draft genome sequence of Lactobacillus gigeriorum CRBIP 24.85T, isolated from chicken crop.</title>
        <authorList>
            <person name="Cousin S."/>
            <person name="Ma L."/>
            <person name="Creno S."/>
            <person name="Clermont D."/>
            <person name="Loux V."/>
            <person name="Bizet C."/>
            <person name="Bouchier C."/>
        </authorList>
    </citation>
    <scope>NUCLEOTIDE SEQUENCE [LARGE SCALE GENOMIC DNA]</scope>
    <source>
        <strain evidence="6">CRBIP 24.85T</strain>
        <strain evidence="4">Type strain: CRBIP 24.85</strain>
    </source>
</reference>
<sequence length="575" mass="62473">MLFNKHSESKQRFGIRKLTIGVSSVLLSTLFLTVNNGQKVNAATGNTVTNAGNNNIETDNESVTKENENQTKQTDNATTEVTNTSNEKQATEVEDKNANATTDDSTKVDDAKVAEDKAPDSNDQKSAKGKATSSDTEKQSDKTKADNKLAKLAVNKLAKLAVNKLTVAADDSTPVLSQSSENGDMNLSISLPELSNKDYIPQTIKLDATYVNPGDKIVIKVKRGSAYGFDKENFPIGTVKESDQGDYRIFELDINTTAKFEYKITAKRNNNYGWQPSPMEDTGVTTKDIQWSINGEDQAPLSFKQTIIPELTADGVSLAKATGDKNTDFTEVAPNEDYNFVYVMAENDGLVHDGSYEAGIVNSAVNYGTTITIPVPENFLLNQKASDKANKERGLTGFTMTQDGMGKDVIITVPKGQSAQGWNSGGRYYTLTGKFVYDQIPEEPTTVTAKGDSVIDQIYTSDGQRITAKGKPFSVTISGKKGRPASGPLSPSVSGAISNNQLLLDSNPNNDPVVVNWFGYSNDYDDIENAKIKLDLADGLYVTGIKTPKDLGTVYNNIGNIQSYTYEMTLELLRN</sequence>
<dbReference type="InterPro" id="IPR005877">
    <property type="entry name" value="YSIRK_signal_dom"/>
</dbReference>
<name>I7JZM6_9LACO</name>
<protein>
    <submittedName>
        <fullName evidence="4">Gram-positive signal peptide protein, YSIRK family</fullName>
    </submittedName>
    <submittedName>
        <fullName evidence="5">Mucus binding protein</fullName>
    </submittedName>
</protein>
<organism evidence="4 6">
    <name type="scientific">Lactobacillus gigeriorum DSM 23908 = CRBIP 24.85</name>
    <dbReference type="NCBI Taxonomy" id="1423751"/>
    <lineage>
        <taxon>Bacteria</taxon>
        <taxon>Bacillati</taxon>
        <taxon>Bacillota</taxon>
        <taxon>Bacilli</taxon>
        <taxon>Lactobacillales</taxon>
        <taxon>Lactobacillaceae</taxon>
        <taxon>Lactobacillus</taxon>
    </lineage>
</organism>
<feature type="compositionally biased region" description="Basic and acidic residues" evidence="2">
    <location>
        <begin position="135"/>
        <end position="144"/>
    </location>
</feature>
<dbReference type="Proteomes" id="UP000009326">
    <property type="component" value="Unassembled WGS sequence"/>
</dbReference>
<feature type="compositionally biased region" description="Basic and acidic residues" evidence="2">
    <location>
        <begin position="104"/>
        <end position="126"/>
    </location>
</feature>
<comment type="caution">
    <text evidence="4">The sequence shown here is derived from an EMBL/GenBank/DDBJ whole genome shotgun (WGS) entry which is preliminary data.</text>
</comment>
<dbReference type="EMBL" id="AYZO01000021">
    <property type="protein sequence ID" value="KRN11656.1"/>
    <property type="molecule type" value="Genomic_DNA"/>
</dbReference>
<feature type="region of interest" description="Disordered" evidence="2">
    <location>
        <begin position="43"/>
        <end position="144"/>
    </location>
</feature>
<evidence type="ECO:0000259" key="3">
    <source>
        <dbReference type="Pfam" id="PF04650"/>
    </source>
</evidence>
<keyword evidence="1" id="KW-0732">Signal</keyword>
<evidence type="ECO:0000313" key="4">
    <source>
        <dbReference type="EMBL" id="CCI86365.1"/>
    </source>
</evidence>
<feature type="compositionally biased region" description="Low complexity" evidence="2">
    <location>
        <begin position="43"/>
        <end position="55"/>
    </location>
</feature>
<dbReference type="EMBL" id="CAKC01000014">
    <property type="protein sequence ID" value="CCI86365.1"/>
    <property type="molecule type" value="Genomic_DNA"/>
</dbReference>
<evidence type="ECO:0000313" key="5">
    <source>
        <dbReference type="EMBL" id="KRN11656.1"/>
    </source>
</evidence>
<dbReference type="AlphaFoldDB" id="I7JZM6"/>